<dbReference type="Proteomes" id="UP000590599">
    <property type="component" value="Unassembled WGS sequence"/>
</dbReference>
<dbReference type="PIRSF" id="PIRSF029208">
    <property type="entry name" value="Phage_tail_GPU"/>
    <property type="match status" value="1"/>
</dbReference>
<organism evidence="1 2">
    <name type="scientific">Haemophilus haemolyticus</name>
    <dbReference type="NCBI Taxonomy" id="726"/>
    <lineage>
        <taxon>Bacteria</taxon>
        <taxon>Pseudomonadati</taxon>
        <taxon>Pseudomonadota</taxon>
        <taxon>Gammaproteobacteria</taxon>
        <taxon>Pasteurellales</taxon>
        <taxon>Pasteurellaceae</taxon>
        <taxon>Haemophilus</taxon>
    </lineage>
</organism>
<name>A0A852PX75_HAEHA</name>
<dbReference type="Pfam" id="PF06995">
    <property type="entry name" value="Phage_P2_GpU"/>
    <property type="match status" value="1"/>
</dbReference>
<reference evidence="1 2" key="1">
    <citation type="submission" date="2020-07" db="EMBL/GenBank/DDBJ databases">
        <title>Genus Haemophilus, Bergeys manual.</title>
        <authorList>
            <person name="Noerskov-Lauritsen N."/>
        </authorList>
    </citation>
    <scope>NUCLEOTIDE SEQUENCE [LARGE SCALE GENOMIC DNA]</scope>
    <source>
        <strain evidence="1 2">CCUG30047</strain>
    </source>
</reference>
<dbReference type="RefSeq" id="WP_179228157.1">
    <property type="nucleotide sequence ID" value="NZ_JACBKA010000033.1"/>
</dbReference>
<comment type="caution">
    <text evidence="1">The sequence shown here is derived from an EMBL/GenBank/DDBJ whole genome shotgun (WGS) entry which is preliminary data.</text>
</comment>
<evidence type="ECO:0000313" key="1">
    <source>
        <dbReference type="EMBL" id="NYA28092.1"/>
    </source>
</evidence>
<dbReference type="AlphaFoldDB" id="A0A852PX75"/>
<proteinExistence type="predicted"/>
<dbReference type="InterPro" id="IPR016912">
    <property type="entry name" value="Phage_P2_GpU"/>
</dbReference>
<protein>
    <submittedName>
        <fullName evidence="1">Phage tail protein</fullName>
    </submittedName>
</protein>
<evidence type="ECO:0000313" key="2">
    <source>
        <dbReference type="Proteomes" id="UP000590599"/>
    </source>
</evidence>
<accession>A0A852PX75</accession>
<dbReference type="InterPro" id="IPR009734">
    <property type="entry name" value="Myoviridae_GpU"/>
</dbReference>
<dbReference type="EMBL" id="JACBKA010000033">
    <property type="protein sequence ID" value="NYA28092.1"/>
    <property type="molecule type" value="Genomic_DNA"/>
</dbReference>
<sequence>MFQNFALATLGMFVFTRQTIPFQSLDRTSNWRHPTNAIVGAMPKTQFTGKESETVTISGRLIPEITGGRFSIKALELMADSGGAFPLIDGATFEIIGFFVIESVQETRTEFFSDGAPRAIDFSMSLKRTDDPMLIAIAESLMSSL</sequence>
<gene>
    <name evidence="1" type="ORF">HZI69_09660</name>
</gene>